<evidence type="ECO:0000313" key="8">
    <source>
        <dbReference type="EMBL" id="XBP70500.1"/>
    </source>
</evidence>
<feature type="transmembrane region" description="Helical" evidence="7">
    <location>
        <begin position="87"/>
        <end position="109"/>
    </location>
</feature>
<evidence type="ECO:0000256" key="5">
    <source>
        <dbReference type="ARBA" id="ARBA00023136"/>
    </source>
</evidence>
<evidence type="ECO:0000256" key="4">
    <source>
        <dbReference type="ARBA" id="ARBA00022989"/>
    </source>
</evidence>
<evidence type="ECO:0000256" key="2">
    <source>
        <dbReference type="ARBA" id="ARBA00022475"/>
    </source>
</evidence>
<feature type="transmembrane region" description="Helical" evidence="7">
    <location>
        <begin position="149"/>
        <end position="169"/>
    </location>
</feature>
<protein>
    <submittedName>
        <fullName evidence="8">ATP synthase subunit I</fullName>
    </submittedName>
</protein>
<dbReference type="RefSeq" id="WP_349279867.1">
    <property type="nucleotide sequence ID" value="NZ_CBCSCU010000028.1"/>
</dbReference>
<proteinExistence type="predicted"/>
<reference evidence="8" key="1">
    <citation type="submission" date="2024-05" db="EMBL/GenBank/DDBJ databases">
        <authorList>
            <person name="Bunk B."/>
            <person name="Swiderski J."/>
            <person name="Sproer C."/>
            <person name="Thiel V."/>
        </authorList>
    </citation>
    <scope>NUCLEOTIDE SEQUENCE</scope>
    <source>
        <strain evidence="8">DSM 17735</strain>
    </source>
</reference>
<dbReference type="AlphaFoldDB" id="A0AAU7LSA5"/>
<feature type="transmembrane region" description="Helical" evidence="7">
    <location>
        <begin position="58"/>
        <end position="81"/>
    </location>
</feature>
<dbReference type="InterPro" id="IPR005598">
    <property type="entry name" value="ATP_synth_I"/>
</dbReference>
<sequence>MADGPAKYSESAKDFARKSAAVATGSGSEEVTDEAQDEGFKPLTREEAKKVRELNPPASLWVVLAGQAGVGILVALLAWVLTGQARMGWSAGYGALAVVIPAALFARGLSRQKSAMHGNAALVGFFIWEMVKIALTVAMLFAAPRLVEGLNWLALLAGFVVTMKVYWVAMWLRPVRKKSINNF</sequence>
<evidence type="ECO:0000256" key="1">
    <source>
        <dbReference type="ARBA" id="ARBA00004651"/>
    </source>
</evidence>
<dbReference type="Pfam" id="PF03899">
    <property type="entry name" value="ATP-synt_I"/>
    <property type="match status" value="1"/>
</dbReference>
<dbReference type="GO" id="GO:0005886">
    <property type="term" value="C:plasma membrane"/>
    <property type="evidence" value="ECO:0007669"/>
    <property type="project" value="UniProtKB-SubCell"/>
</dbReference>
<dbReference type="EMBL" id="CP157675">
    <property type="protein sequence ID" value="XBP70500.1"/>
    <property type="molecule type" value="Genomic_DNA"/>
</dbReference>
<name>A0AAU7LSA5_9BURK</name>
<accession>A0AAU7LSA5</accession>
<keyword evidence="2" id="KW-1003">Cell membrane</keyword>
<organism evidence="8">
    <name type="scientific">Polaromonas hydrogenivorans</name>
    <dbReference type="NCBI Taxonomy" id="335476"/>
    <lineage>
        <taxon>Bacteria</taxon>
        <taxon>Pseudomonadati</taxon>
        <taxon>Pseudomonadota</taxon>
        <taxon>Betaproteobacteria</taxon>
        <taxon>Burkholderiales</taxon>
        <taxon>Comamonadaceae</taxon>
        <taxon>Polaromonas</taxon>
    </lineage>
</organism>
<feature type="region of interest" description="Disordered" evidence="6">
    <location>
        <begin position="19"/>
        <end position="42"/>
    </location>
</feature>
<keyword evidence="4 7" id="KW-1133">Transmembrane helix</keyword>
<comment type="subcellular location">
    <subcellularLocation>
        <location evidence="1">Cell membrane</location>
        <topology evidence="1">Multi-pass membrane protein</topology>
    </subcellularLocation>
</comment>
<keyword evidence="3 7" id="KW-0812">Transmembrane</keyword>
<keyword evidence="5 7" id="KW-0472">Membrane</keyword>
<evidence type="ECO:0000256" key="7">
    <source>
        <dbReference type="SAM" id="Phobius"/>
    </source>
</evidence>
<feature type="transmembrane region" description="Helical" evidence="7">
    <location>
        <begin position="121"/>
        <end position="143"/>
    </location>
</feature>
<evidence type="ECO:0000256" key="3">
    <source>
        <dbReference type="ARBA" id="ARBA00022692"/>
    </source>
</evidence>
<evidence type="ECO:0000256" key="6">
    <source>
        <dbReference type="SAM" id="MobiDB-lite"/>
    </source>
</evidence>
<gene>
    <name evidence="8" type="ORF">ABLV49_01265</name>
</gene>